<evidence type="ECO:0000259" key="10">
    <source>
        <dbReference type="PROSITE" id="PS50171"/>
    </source>
</evidence>
<dbReference type="InterPro" id="IPR013087">
    <property type="entry name" value="Znf_C2H2_type"/>
</dbReference>
<comment type="similarity">
    <text evidence="2">Belongs to the SF3A2 family.</text>
</comment>
<gene>
    <name evidence="11" type="primary">SF3A2</name>
    <name evidence="11" type="ORF">EC973_003519</name>
</gene>
<reference evidence="11" key="1">
    <citation type="submission" date="2020-01" db="EMBL/GenBank/DDBJ databases">
        <title>Genome Sequencing of Three Apophysomyces-Like Fungal Strains Confirms a Novel Fungal Genus in the Mucoromycota with divergent Burkholderia-like Endosymbiotic Bacteria.</title>
        <authorList>
            <person name="Stajich J.E."/>
            <person name="Macias A.M."/>
            <person name="Carter-House D."/>
            <person name="Lovett B."/>
            <person name="Kasson L.R."/>
            <person name="Berry K."/>
            <person name="Grigoriev I."/>
            <person name="Chang Y."/>
            <person name="Spatafora J."/>
            <person name="Kasson M.T."/>
        </authorList>
    </citation>
    <scope>NUCLEOTIDE SEQUENCE</scope>
    <source>
        <strain evidence="11">NRRL A-21654</strain>
    </source>
</reference>
<dbReference type="GO" id="GO:0071013">
    <property type="term" value="C:catalytic step 2 spliceosome"/>
    <property type="evidence" value="ECO:0007669"/>
    <property type="project" value="TreeGrafter"/>
</dbReference>
<dbReference type="InterPro" id="IPR036236">
    <property type="entry name" value="Znf_C2H2_sf"/>
</dbReference>
<proteinExistence type="inferred from homology"/>
<dbReference type="GO" id="GO:0000245">
    <property type="term" value="P:spliceosomal complex assembly"/>
    <property type="evidence" value="ECO:0007669"/>
    <property type="project" value="TreeGrafter"/>
</dbReference>
<evidence type="ECO:0000256" key="8">
    <source>
        <dbReference type="ARBA" id="ARBA00023187"/>
    </source>
</evidence>
<dbReference type="SMART" id="SM01050">
    <property type="entry name" value="CactinC_cactus"/>
    <property type="match status" value="1"/>
</dbReference>
<dbReference type="InterPro" id="IPR000690">
    <property type="entry name" value="Matrin/U1-C_Znf_C2H2"/>
</dbReference>
<evidence type="ECO:0000256" key="4">
    <source>
        <dbReference type="ARBA" id="ARBA00022723"/>
    </source>
</evidence>
<evidence type="ECO:0000256" key="7">
    <source>
        <dbReference type="ARBA" id="ARBA00022833"/>
    </source>
</evidence>
<dbReference type="AlphaFoldDB" id="A0A8H7BMF3"/>
<keyword evidence="3" id="KW-0507">mRNA processing</keyword>
<evidence type="ECO:0000313" key="11">
    <source>
        <dbReference type="EMBL" id="KAF7722238.1"/>
    </source>
</evidence>
<dbReference type="Gene3D" id="3.30.160.60">
    <property type="entry name" value="Classic Zinc Finger"/>
    <property type="match status" value="1"/>
</dbReference>
<comment type="caution">
    <text evidence="11">The sequence shown here is derived from an EMBL/GenBank/DDBJ whole genome shotgun (WGS) entry which is preliminary data.</text>
</comment>
<organism evidence="11 12">
    <name type="scientific">Apophysomyces ossiformis</name>
    <dbReference type="NCBI Taxonomy" id="679940"/>
    <lineage>
        <taxon>Eukaryota</taxon>
        <taxon>Fungi</taxon>
        <taxon>Fungi incertae sedis</taxon>
        <taxon>Mucoromycota</taxon>
        <taxon>Mucoromycotina</taxon>
        <taxon>Mucoromycetes</taxon>
        <taxon>Mucorales</taxon>
        <taxon>Mucorineae</taxon>
        <taxon>Mucoraceae</taxon>
        <taxon>Apophysomyces</taxon>
    </lineage>
</organism>
<keyword evidence="12" id="KW-1185">Reference proteome</keyword>
<keyword evidence="9" id="KW-0539">Nucleus</keyword>
<dbReference type="Pfam" id="PF16835">
    <property type="entry name" value="SF3A2"/>
    <property type="match status" value="1"/>
</dbReference>
<dbReference type="SUPFAM" id="SSF57667">
    <property type="entry name" value="beta-beta-alpha zinc fingers"/>
    <property type="match status" value="1"/>
</dbReference>
<evidence type="ECO:0000256" key="1">
    <source>
        <dbReference type="ARBA" id="ARBA00004123"/>
    </source>
</evidence>
<accession>A0A8H7BMF3</accession>
<dbReference type="Pfam" id="PF12874">
    <property type="entry name" value="zf-met"/>
    <property type="match status" value="1"/>
</dbReference>
<evidence type="ECO:0000256" key="3">
    <source>
        <dbReference type="ARBA" id="ARBA00022664"/>
    </source>
</evidence>
<name>A0A8H7BMF3_9FUNG</name>
<dbReference type="SMART" id="SM00451">
    <property type="entry name" value="ZnF_U1"/>
    <property type="match status" value="1"/>
</dbReference>
<keyword evidence="5" id="KW-0747">Spliceosome</keyword>
<protein>
    <submittedName>
        <fullName evidence="11">Splicing factor 3A subunit 2</fullName>
    </submittedName>
</protein>
<dbReference type="GO" id="GO:0005686">
    <property type="term" value="C:U2 snRNP"/>
    <property type="evidence" value="ECO:0007669"/>
    <property type="project" value="TreeGrafter"/>
</dbReference>
<dbReference type="GO" id="GO:0003676">
    <property type="term" value="F:nucleic acid binding"/>
    <property type="evidence" value="ECO:0007669"/>
    <property type="project" value="InterPro"/>
</dbReference>
<comment type="subcellular location">
    <subcellularLocation>
        <location evidence="1">Nucleus</location>
    </subcellularLocation>
</comment>
<dbReference type="PROSITE" id="PS50171">
    <property type="entry name" value="ZF_MATRIN"/>
    <property type="match status" value="1"/>
</dbReference>
<dbReference type="PANTHER" id="PTHR23205">
    <property type="entry name" value="SPLICING FACTOR 3A SUBUNIT 2"/>
    <property type="match status" value="1"/>
</dbReference>
<evidence type="ECO:0000256" key="9">
    <source>
        <dbReference type="ARBA" id="ARBA00023242"/>
    </source>
</evidence>
<dbReference type="Proteomes" id="UP000605846">
    <property type="component" value="Unassembled WGS sequence"/>
</dbReference>
<evidence type="ECO:0000256" key="5">
    <source>
        <dbReference type="ARBA" id="ARBA00022728"/>
    </source>
</evidence>
<dbReference type="InterPro" id="IPR031781">
    <property type="entry name" value="SF3A2_dom"/>
</dbReference>
<feature type="domain" description="Matrin-type" evidence="10">
    <location>
        <begin position="54"/>
        <end position="84"/>
    </location>
</feature>
<dbReference type="FunFam" id="2.60.40.2690:FF:000003">
    <property type="entry name" value="Splicing factor 3a, subunit 2"/>
    <property type="match status" value="1"/>
</dbReference>
<dbReference type="GO" id="GO:0008270">
    <property type="term" value="F:zinc ion binding"/>
    <property type="evidence" value="ECO:0007669"/>
    <property type="project" value="UniProtKB-KW"/>
</dbReference>
<keyword evidence="8" id="KW-0508">mRNA splicing</keyword>
<keyword evidence="7" id="KW-0862">Zinc</keyword>
<keyword evidence="6" id="KW-0863">Zinc-finger</keyword>
<evidence type="ECO:0000313" key="12">
    <source>
        <dbReference type="Proteomes" id="UP000605846"/>
    </source>
</evidence>
<dbReference type="InterPro" id="IPR052092">
    <property type="entry name" value="SF3A2"/>
</dbReference>
<keyword evidence="4" id="KW-0479">Metal-binding</keyword>
<dbReference type="EMBL" id="JABAYA010000206">
    <property type="protein sequence ID" value="KAF7722238.1"/>
    <property type="molecule type" value="Genomic_DNA"/>
</dbReference>
<evidence type="ECO:0000256" key="2">
    <source>
        <dbReference type="ARBA" id="ARBA00008995"/>
    </source>
</evidence>
<evidence type="ECO:0000256" key="6">
    <source>
        <dbReference type="ARBA" id="ARBA00022771"/>
    </source>
</evidence>
<dbReference type="Gene3D" id="2.60.40.2690">
    <property type="match status" value="1"/>
</dbReference>
<dbReference type="GO" id="GO:0071004">
    <property type="term" value="C:U2-type prespliceosome"/>
    <property type="evidence" value="ECO:0007669"/>
    <property type="project" value="TreeGrafter"/>
</dbReference>
<sequence>MDFQNRVGSKIRSGGVAGFSESNVDRRERLRKLAMETIDITKDPYFMKNHLGSYECKLCLTLHTSEGSYLAHTQGKKHQTNLARRAAKEARENAVIQPAVGPAKPLVAPKRNIIKIGRPGYRVTKVRNPVSRQLGLLFQIHYPQIAADVIPRHRFMSAYEQKVEAPNKIHQYLLIAAEPYETIAFKVQSKEIDRAPGNFWTHWDQDAKQFSLQYFYKNEKAPAMFEGVTAPPPAAAAAAAVTTTAAPTVNGITH</sequence>
<dbReference type="PANTHER" id="PTHR23205:SF0">
    <property type="entry name" value="SPLICING FACTOR 3A SUBUNIT 2"/>
    <property type="match status" value="1"/>
</dbReference>
<dbReference type="OrthoDB" id="10250970at2759"/>
<dbReference type="InterPro" id="IPR003604">
    <property type="entry name" value="Matrin/U1-like-C_Znf_C2H2"/>
</dbReference>